<sequence>MSLARAAAFAALLLTTAASLPSRADVLIAIDKTNQRMTVSVDGRQRYVWPVSTGMAGYETPSGSFRPFRMERDHFSKEWDDAPMPYSVFFTPVGHAIHGTSHVRQIGRPASHGCVRLRVRNAATLFSLVRAEGLSNTRVVVRGEEMVVARRGGRRSTTAMRPDRFDVDEEMPTGSLPVYGDDGGSIRRRGPAAVVQEPRAVIVDDRWYDDE</sequence>
<comment type="pathway">
    <text evidence="1 7">Cell wall biogenesis; peptidoglycan biosynthesis.</text>
</comment>
<dbReference type="Gene3D" id="2.40.440.10">
    <property type="entry name" value="L,D-transpeptidase catalytic domain-like"/>
    <property type="match status" value="1"/>
</dbReference>
<evidence type="ECO:0000256" key="4">
    <source>
        <dbReference type="ARBA" id="ARBA00022960"/>
    </source>
</evidence>
<dbReference type="OrthoDB" id="463216at2"/>
<dbReference type="GO" id="GO:0071555">
    <property type="term" value="P:cell wall organization"/>
    <property type="evidence" value="ECO:0007669"/>
    <property type="project" value="UniProtKB-UniRule"/>
</dbReference>
<keyword evidence="3" id="KW-0808">Transferase</keyword>
<keyword evidence="6 7" id="KW-0961">Cell wall biogenesis/degradation</keyword>
<dbReference type="Pfam" id="PF03734">
    <property type="entry name" value="YkuD"/>
    <property type="match status" value="1"/>
</dbReference>
<evidence type="ECO:0000256" key="6">
    <source>
        <dbReference type="ARBA" id="ARBA00023316"/>
    </source>
</evidence>
<dbReference type="GO" id="GO:0018104">
    <property type="term" value="P:peptidoglycan-protein cross-linking"/>
    <property type="evidence" value="ECO:0007669"/>
    <property type="project" value="TreeGrafter"/>
</dbReference>
<dbReference type="RefSeq" id="WP_015930195.1">
    <property type="nucleotide sequence ID" value="NC_011894.1"/>
</dbReference>
<dbReference type="Proteomes" id="UP000008207">
    <property type="component" value="Chromosome"/>
</dbReference>
<reference evidence="11 12" key="1">
    <citation type="submission" date="2009-01" db="EMBL/GenBank/DDBJ databases">
        <title>Complete sequence of chromosome of Methylobacterium nodulans ORS 2060.</title>
        <authorList>
            <consortium name="US DOE Joint Genome Institute"/>
            <person name="Lucas S."/>
            <person name="Copeland A."/>
            <person name="Lapidus A."/>
            <person name="Glavina del Rio T."/>
            <person name="Dalin E."/>
            <person name="Tice H."/>
            <person name="Bruce D."/>
            <person name="Goodwin L."/>
            <person name="Pitluck S."/>
            <person name="Sims D."/>
            <person name="Brettin T."/>
            <person name="Detter J.C."/>
            <person name="Han C."/>
            <person name="Larimer F."/>
            <person name="Land M."/>
            <person name="Hauser L."/>
            <person name="Kyrpides N."/>
            <person name="Ivanova N."/>
            <person name="Marx C.J."/>
            <person name="Richardson P."/>
        </authorList>
    </citation>
    <scope>NUCLEOTIDE SEQUENCE [LARGE SCALE GENOMIC DNA]</scope>
    <source>
        <strain evidence="12">LMG 21967 / CNCM I-2342 / ORS 2060</strain>
    </source>
</reference>
<dbReference type="GO" id="GO:0005576">
    <property type="term" value="C:extracellular region"/>
    <property type="evidence" value="ECO:0007669"/>
    <property type="project" value="TreeGrafter"/>
</dbReference>
<dbReference type="STRING" id="460265.Mnod_3630"/>
<evidence type="ECO:0000256" key="3">
    <source>
        <dbReference type="ARBA" id="ARBA00022679"/>
    </source>
</evidence>
<evidence type="ECO:0000313" key="11">
    <source>
        <dbReference type="EMBL" id="ACL58539.1"/>
    </source>
</evidence>
<name>B8IQ39_METNO</name>
<feature type="active site" description="Proton donor/acceptor" evidence="7">
    <location>
        <position position="98"/>
    </location>
</feature>
<evidence type="ECO:0000256" key="5">
    <source>
        <dbReference type="ARBA" id="ARBA00022984"/>
    </source>
</evidence>
<comment type="similarity">
    <text evidence="2">Belongs to the YkuD family.</text>
</comment>
<keyword evidence="4 7" id="KW-0133">Cell shape</keyword>
<dbReference type="SUPFAM" id="SSF141523">
    <property type="entry name" value="L,D-transpeptidase catalytic domain-like"/>
    <property type="match status" value="1"/>
</dbReference>
<dbReference type="eggNOG" id="COG1376">
    <property type="taxonomic scope" value="Bacteria"/>
</dbReference>
<dbReference type="InterPro" id="IPR005490">
    <property type="entry name" value="LD_TPept_cat_dom"/>
</dbReference>
<feature type="region of interest" description="Disordered" evidence="8">
    <location>
        <begin position="167"/>
        <end position="191"/>
    </location>
</feature>
<accession>B8IQ39</accession>
<keyword evidence="5 7" id="KW-0573">Peptidoglycan synthesis</keyword>
<keyword evidence="9" id="KW-0732">Signal</keyword>
<protein>
    <submittedName>
        <fullName evidence="11">ErfK/YbiS/YcfS/YnhG family protein</fullName>
    </submittedName>
</protein>
<dbReference type="HOGENOM" id="CLU_096102_0_0_5"/>
<dbReference type="AlphaFoldDB" id="B8IQ39"/>
<feature type="domain" description="L,D-TPase catalytic" evidence="10">
    <location>
        <begin position="26"/>
        <end position="142"/>
    </location>
</feature>
<keyword evidence="12" id="KW-1185">Reference proteome</keyword>
<feature type="active site" description="Nucleophile" evidence="7">
    <location>
        <position position="114"/>
    </location>
</feature>
<dbReference type="CDD" id="cd16913">
    <property type="entry name" value="YkuD_like"/>
    <property type="match status" value="1"/>
</dbReference>
<dbReference type="GO" id="GO:0016740">
    <property type="term" value="F:transferase activity"/>
    <property type="evidence" value="ECO:0007669"/>
    <property type="project" value="UniProtKB-KW"/>
</dbReference>
<dbReference type="UniPathway" id="UPA00219"/>
<dbReference type="PANTHER" id="PTHR30582:SF2">
    <property type="entry name" value="L,D-TRANSPEPTIDASE YCIB-RELATED"/>
    <property type="match status" value="1"/>
</dbReference>
<feature type="chain" id="PRO_5002872067" evidence="9">
    <location>
        <begin position="25"/>
        <end position="211"/>
    </location>
</feature>
<evidence type="ECO:0000256" key="9">
    <source>
        <dbReference type="SAM" id="SignalP"/>
    </source>
</evidence>
<dbReference type="EMBL" id="CP001349">
    <property type="protein sequence ID" value="ACL58539.1"/>
    <property type="molecule type" value="Genomic_DNA"/>
</dbReference>
<organism evidence="11 12">
    <name type="scientific">Methylobacterium nodulans (strain LMG 21967 / CNCM I-2342 / ORS 2060)</name>
    <dbReference type="NCBI Taxonomy" id="460265"/>
    <lineage>
        <taxon>Bacteria</taxon>
        <taxon>Pseudomonadati</taxon>
        <taxon>Pseudomonadota</taxon>
        <taxon>Alphaproteobacteria</taxon>
        <taxon>Hyphomicrobiales</taxon>
        <taxon>Methylobacteriaceae</taxon>
        <taxon>Methylobacterium</taxon>
    </lineage>
</organism>
<evidence type="ECO:0000313" key="12">
    <source>
        <dbReference type="Proteomes" id="UP000008207"/>
    </source>
</evidence>
<dbReference type="InterPro" id="IPR050979">
    <property type="entry name" value="LD-transpeptidase"/>
</dbReference>
<evidence type="ECO:0000256" key="7">
    <source>
        <dbReference type="PROSITE-ProRule" id="PRU01373"/>
    </source>
</evidence>
<dbReference type="GO" id="GO:0008360">
    <property type="term" value="P:regulation of cell shape"/>
    <property type="evidence" value="ECO:0007669"/>
    <property type="project" value="UniProtKB-UniRule"/>
</dbReference>
<proteinExistence type="inferred from homology"/>
<dbReference type="InterPro" id="IPR038063">
    <property type="entry name" value="Transpep_catalytic_dom"/>
</dbReference>
<dbReference type="PROSITE" id="PS52029">
    <property type="entry name" value="LD_TPASE"/>
    <property type="match status" value="1"/>
</dbReference>
<evidence type="ECO:0000256" key="1">
    <source>
        <dbReference type="ARBA" id="ARBA00004752"/>
    </source>
</evidence>
<gene>
    <name evidence="11" type="ordered locus">Mnod_3630</name>
</gene>
<feature type="signal peptide" evidence="9">
    <location>
        <begin position="1"/>
        <end position="24"/>
    </location>
</feature>
<evidence type="ECO:0000259" key="10">
    <source>
        <dbReference type="PROSITE" id="PS52029"/>
    </source>
</evidence>
<evidence type="ECO:0000256" key="2">
    <source>
        <dbReference type="ARBA" id="ARBA00005992"/>
    </source>
</evidence>
<evidence type="ECO:0000256" key="8">
    <source>
        <dbReference type="SAM" id="MobiDB-lite"/>
    </source>
</evidence>
<dbReference type="GO" id="GO:0071972">
    <property type="term" value="F:peptidoglycan L,D-transpeptidase activity"/>
    <property type="evidence" value="ECO:0007669"/>
    <property type="project" value="TreeGrafter"/>
</dbReference>
<dbReference type="PANTHER" id="PTHR30582">
    <property type="entry name" value="L,D-TRANSPEPTIDASE"/>
    <property type="match status" value="1"/>
</dbReference>
<dbReference type="KEGG" id="mno:Mnod_3630"/>